<dbReference type="Proteomes" id="UP001500711">
    <property type="component" value="Unassembled WGS sequence"/>
</dbReference>
<proteinExistence type="predicted"/>
<protein>
    <recommendedName>
        <fullName evidence="3">Transposase of IS4/5 family</fullName>
    </recommendedName>
</protein>
<evidence type="ECO:0000313" key="2">
    <source>
        <dbReference type="Proteomes" id="UP001500711"/>
    </source>
</evidence>
<dbReference type="RefSeq" id="WP_346134133.1">
    <property type="nucleotide sequence ID" value="NZ_BAABBE010000023.1"/>
</dbReference>
<organism evidence="1 2">
    <name type="scientific">Lentzea roselyniae</name>
    <dbReference type="NCBI Taxonomy" id="531940"/>
    <lineage>
        <taxon>Bacteria</taxon>
        <taxon>Bacillati</taxon>
        <taxon>Actinomycetota</taxon>
        <taxon>Actinomycetes</taxon>
        <taxon>Pseudonocardiales</taxon>
        <taxon>Pseudonocardiaceae</taxon>
        <taxon>Lentzea</taxon>
    </lineage>
</organism>
<evidence type="ECO:0008006" key="3">
    <source>
        <dbReference type="Google" id="ProtNLM"/>
    </source>
</evidence>
<keyword evidence="2" id="KW-1185">Reference proteome</keyword>
<reference evidence="2" key="1">
    <citation type="journal article" date="2019" name="Int. J. Syst. Evol. Microbiol.">
        <title>The Global Catalogue of Microorganisms (GCM) 10K type strain sequencing project: providing services to taxonomists for standard genome sequencing and annotation.</title>
        <authorList>
            <consortium name="The Broad Institute Genomics Platform"/>
            <consortium name="The Broad Institute Genome Sequencing Center for Infectious Disease"/>
            <person name="Wu L."/>
            <person name="Ma J."/>
        </authorList>
    </citation>
    <scope>NUCLEOTIDE SEQUENCE [LARGE SCALE GENOMIC DNA]</scope>
    <source>
        <strain evidence="2">JCM 17494</strain>
    </source>
</reference>
<gene>
    <name evidence="1" type="ORF">GCM10022267_64970</name>
</gene>
<comment type="caution">
    <text evidence="1">The sequence shown here is derived from an EMBL/GenBank/DDBJ whole genome shotgun (WGS) entry which is preliminary data.</text>
</comment>
<evidence type="ECO:0000313" key="1">
    <source>
        <dbReference type="EMBL" id="GAA3669291.1"/>
    </source>
</evidence>
<sequence>MLWFCFGFGTWRTLVKECGWSWDDAERWLARQAVTIFTGVRVVTEGNI</sequence>
<dbReference type="EMBL" id="BAABBE010000023">
    <property type="protein sequence ID" value="GAA3669291.1"/>
    <property type="molecule type" value="Genomic_DNA"/>
</dbReference>
<accession>A0ABP7BT57</accession>
<name>A0ABP7BT57_9PSEU</name>